<sequence length="194" mass="22168">MINLMKNILQGTKMLVMFLFFIVYNVEAQQIVKDSVKSCLVCPVFYVGIKQAKSNFFLNLSSLKLIYYVEYFNTNRSQLKGGFEFYLNPNARNDNRFFFGLGYGLVNSFGYIKGLPDYHISYNKNNGYFFKFGGSDRNLYVLTGISFLNAIDLGVGYSVSMGENRLPEIRGFTVGFTIRMSANDAVYEKLKIGF</sequence>
<reference evidence="1 2" key="1">
    <citation type="journal article" date="2007" name="Nat. Biotechnol.">
        <title>Complete genome sequence of the fish pathogen Flavobacterium psychrophilum.</title>
        <authorList>
            <person name="Duchaud E."/>
            <person name="Boussaha M."/>
            <person name="Loux V."/>
            <person name="Bernardet J.F."/>
            <person name="Michel C."/>
            <person name="Kerouault B."/>
            <person name="Mondot S."/>
            <person name="Nicolas P."/>
            <person name="Bossy R."/>
            <person name="Caron C."/>
            <person name="Bessieres P."/>
            <person name="Gibrat J.F."/>
            <person name="Claverol S."/>
            <person name="Dumetz F."/>
            <person name="Le Henaff M."/>
            <person name="Benmansour A."/>
        </authorList>
    </citation>
    <scope>NUCLEOTIDE SEQUENCE [LARGE SCALE GENOMIC DNA]</scope>
    <source>
        <strain evidence="2">ATCC 49511 / DSM 21280 / CIP 103535 / JIP02/86</strain>
    </source>
</reference>
<organism evidence="1 2">
    <name type="scientific">Flavobacterium psychrophilum (strain ATCC 49511 / DSM 21280 / CIP 103535 / JIP02/86)</name>
    <dbReference type="NCBI Taxonomy" id="402612"/>
    <lineage>
        <taxon>Bacteria</taxon>
        <taxon>Pseudomonadati</taxon>
        <taxon>Bacteroidota</taxon>
        <taxon>Flavobacteriia</taxon>
        <taxon>Flavobacteriales</taxon>
        <taxon>Flavobacteriaceae</taxon>
        <taxon>Flavobacterium</taxon>
    </lineage>
</organism>
<proteinExistence type="predicted"/>
<evidence type="ECO:0008006" key="3">
    <source>
        <dbReference type="Google" id="ProtNLM"/>
    </source>
</evidence>
<name>A6H186_FLAPJ</name>
<dbReference type="KEGG" id="fps:FP2047"/>
<gene>
    <name evidence="1" type="ordered locus">FP2047</name>
</gene>
<protein>
    <recommendedName>
        <fullName evidence="3">DUF3575 domain-containing protein</fullName>
    </recommendedName>
</protein>
<accession>A6H186</accession>
<dbReference type="STRING" id="402612.FP2047"/>
<dbReference type="eggNOG" id="ENOG50338DM">
    <property type="taxonomic scope" value="Bacteria"/>
</dbReference>
<keyword evidence="2" id="KW-1185">Reference proteome</keyword>
<dbReference type="EMBL" id="AM398681">
    <property type="protein sequence ID" value="CAL44110.1"/>
    <property type="molecule type" value="Genomic_DNA"/>
</dbReference>
<evidence type="ECO:0000313" key="2">
    <source>
        <dbReference type="Proteomes" id="UP000006394"/>
    </source>
</evidence>
<dbReference type="Proteomes" id="UP000006394">
    <property type="component" value="Chromosome"/>
</dbReference>
<dbReference type="HOGENOM" id="CLU_1400675_0_0_10"/>
<dbReference type="OrthoDB" id="830908at2"/>
<evidence type="ECO:0000313" key="1">
    <source>
        <dbReference type="EMBL" id="CAL44110.1"/>
    </source>
</evidence>
<dbReference type="EnsemblBacteria" id="CAL44110">
    <property type="protein sequence ID" value="CAL44110"/>
    <property type="gene ID" value="FP2047"/>
</dbReference>
<dbReference type="PATRIC" id="fig|402612.5.peg.2073"/>
<dbReference type="AlphaFoldDB" id="A6H186"/>